<feature type="domain" description="Major facilitator superfamily (MFS) profile" evidence="7">
    <location>
        <begin position="17"/>
        <end position="229"/>
    </location>
</feature>
<evidence type="ECO:0000256" key="6">
    <source>
        <dbReference type="SAM" id="Phobius"/>
    </source>
</evidence>
<dbReference type="Gene3D" id="1.20.1250.20">
    <property type="entry name" value="MFS general substrate transporter like domains"/>
    <property type="match status" value="1"/>
</dbReference>
<evidence type="ECO:0000256" key="3">
    <source>
        <dbReference type="ARBA" id="ARBA00022692"/>
    </source>
</evidence>
<dbReference type="SUPFAM" id="SSF103473">
    <property type="entry name" value="MFS general substrate transporter"/>
    <property type="match status" value="1"/>
</dbReference>
<dbReference type="PANTHER" id="PTHR23506:SF23">
    <property type="entry name" value="GH10249P"/>
    <property type="match status" value="1"/>
</dbReference>
<comment type="subcellular location">
    <subcellularLocation>
        <location evidence="1">Membrane</location>
        <topology evidence="1">Multi-pass membrane protein</topology>
    </subcellularLocation>
</comment>
<evidence type="ECO:0000313" key="9">
    <source>
        <dbReference type="RefSeq" id="XP_035679765.1"/>
    </source>
</evidence>
<dbReference type="Proteomes" id="UP000001554">
    <property type="component" value="Chromosome 6"/>
</dbReference>
<proteinExistence type="predicted"/>
<dbReference type="GeneID" id="118418055"/>
<dbReference type="InterPro" id="IPR020846">
    <property type="entry name" value="MFS_dom"/>
</dbReference>
<keyword evidence="4 6" id="KW-1133">Transmembrane helix</keyword>
<evidence type="ECO:0000256" key="4">
    <source>
        <dbReference type="ARBA" id="ARBA00022989"/>
    </source>
</evidence>
<dbReference type="InterPro" id="IPR036259">
    <property type="entry name" value="MFS_trans_sf"/>
</dbReference>
<gene>
    <name evidence="9" type="primary">LOC118418055</name>
</gene>
<protein>
    <submittedName>
        <fullName evidence="9">Chromaffin granule amine transporter-like isoform X2</fullName>
    </submittedName>
</protein>
<feature type="transmembrane region" description="Helical" evidence="6">
    <location>
        <begin position="56"/>
        <end position="77"/>
    </location>
</feature>
<feature type="transmembrane region" description="Helical" evidence="6">
    <location>
        <begin position="83"/>
        <end position="103"/>
    </location>
</feature>
<keyword evidence="3 6" id="KW-0812">Transmembrane</keyword>
<dbReference type="GO" id="GO:0016020">
    <property type="term" value="C:membrane"/>
    <property type="evidence" value="ECO:0007669"/>
    <property type="project" value="UniProtKB-SubCell"/>
</dbReference>
<dbReference type="PROSITE" id="PS50850">
    <property type="entry name" value="MFS"/>
    <property type="match status" value="1"/>
</dbReference>
<name>A0A9J7LCQ0_BRAFL</name>
<dbReference type="AlphaFoldDB" id="A0A9J7LCQ0"/>
<organism evidence="8 9">
    <name type="scientific">Branchiostoma floridae</name>
    <name type="common">Florida lancelet</name>
    <name type="synonym">Amphioxus</name>
    <dbReference type="NCBI Taxonomy" id="7739"/>
    <lineage>
        <taxon>Eukaryota</taxon>
        <taxon>Metazoa</taxon>
        <taxon>Chordata</taxon>
        <taxon>Cephalochordata</taxon>
        <taxon>Leptocardii</taxon>
        <taxon>Amphioxiformes</taxon>
        <taxon>Branchiostomatidae</taxon>
        <taxon>Branchiostoma</taxon>
    </lineage>
</organism>
<evidence type="ECO:0000256" key="1">
    <source>
        <dbReference type="ARBA" id="ARBA00004141"/>
    </source>
</evidence>
<evidence type="ECO:0000256" key="5">
    <source>
        <dbReference type="ARBA" id="ARBA00023136"/>
    </source>
</evidence>
<feature type="transmembrane region" description="Helical" evidence="6">
    <location>
        <begin position="146"/>
        <end position="168"/>
    </location>
</feature>
<reference evidence="9" key="2">
    <citation type="submission" date="2025-08" db="UniProtKB">
        <authorList>
            <consortium name="RefSeq"/>
        </authorList>
    </citation>
    <scope>IDENTIFICATION</scope>
    <source>
        <strain evidence="9">S238N-H82</strain>
        <tissue evidence="9">Testes</tissue>
    </source>
</reference>
<keyword evidence="2" id="KW-0813">Transport</keyword>
<sequence>MEEKADDYSSLNLLKDPYVLLAAAFLFVGTAASVMVGGMVPVWMMMSMNASAWQQGVSALPAAGGFIIGTFLSSMLVGRTGRWLLILVGILGLGVSMAIIPLARNIPELITPYLAFGIFSGLAETTVLTEIGELADTRHGSKYGSAFAISESAMCIGITIGLAVSGVLMDALGFFWMMLGLGLLNVLLSPAAILLRNVPSTEKMDKLTIVYKEENQLKTQFYKPQPGED</sequence>
<reference evidence="8" key="1">
    <citation type="journal article" date="2020" name="Nat. Ecol. Evol.">
        <title>Deeply conserved synteny resolves early events in vertebrate evolution.</title>
        <authorList>
            <person name="Simakov O."/>
            <person name="Marletaz F."/>
            <person name="Yue J.X."/>
            <person name="O'Connell B."/>
            <person name="Jenkins J."/>
            <person name="Brandt A."/>
            <person name="Calef R."/>
            <person name="Tung C.H."/>
            <person name="Huang T.K."/>
            <person name="Schmutz J."/>
            <person name="Satoh N."/>
            <person name="Yu J.K."/>
            <person name="Putnam N.H."/>
            <person name="Green R.E."/>
            <person name="Rokhsar D.S."/>
        </authorList>
    </citation>
    <scope>NUCLEOTIDE SEQUENCE [LARGE SCALE GENOMIC DNA]</scope>
    <source>
        <strain evidence="8">S238N-H82</strain>
    </source>
</reference>
<dbReference type="GO" id="GO:0022857">
    <property type="term" value="F:transmembrane transporter activity"/>
    <property type="evidence" value="ECO:0007669"/>
    <property type="project" value="InterPro"/>
</dbReference>
<evidence type="ECO:0000259" key="7">
    <source>
        <dbReference type="PROSITE" id="PS50850"/>
    </source>
</evidence>
<feature type="transmembrane region" description="Helical" evidence="6">
    <location>
        <begin position="174"/>
        <end position="195"/>
    </location>
</feature>
<dbReference type="RefSeq" id="XP_035679765.1">
    <property type="nucleotide sequence ID" value="XM_035823872.1"/>
</dbReference>
<dbReference type="PANTHER" id="PTHR23506">
    <property type="entry name" value="GH10249P"/>
    <property type="match status" value="1"/>
</dbReference>
<dbReference type="InterPro" id="IPR050930">
    <property type="entry name" value="MFS_Vesicular_Transporter"/>
</dbReference>
<evidence type="ECO:0000313" key="8">
    <source>
        <dbReference type="Proteomes" id="UP000001554"/>
    </source>
</evidence>
<feature type="transmembrane region" description="Helical" evidence="6">
    <location>
        <begin position="20"/>
        <end position="44"/>
    </location>
</feature>
<keyword evidence="8" id="KW-1185">Reference proteome</keyword>
<accession>A0A9J7LCQ0</accession>
<keyword evidence="5 6" id="KW-0472">Membrane</keyword>
<evidence type="ECO:0000256" key="2">
    <source>
        <dbReference type="ARBA" id="ARBA00022448"/>
    </source>
</evidence>